<dbReference type="InterPro" id="IPR014756">
    <property type="entry name" value="Ig_E-set"/>
</dbReference>
<keyword evidence="4" id="KW-0963">Cytoplasm</keyword>
<evidence type="ECO:0000313" key="6">
    <source>
        <dbReference type="Proteomes" id="UP000318571"/>
    </source>
</evidence>
<dbReference type="GO" id="GO:0005829">
    <property type="term" value="C:cytosol"/>
    <property type="evidence" value="ECO:0007669"/>
    <property type="project" value="TreeGrafter"/>
</dbReference>
<comment type="subcellular location">
    <subcellularLocation>
        <location evidence="1">Cytoplasm</location>
    </subcellularLocation>
</comment>
<comment type="similarity">
    <text evidence="2">Belongs to the Rho GDI family.</text>
</comment>
<evidence type="ECO:0000256" key="2">
    <source>
        <dbReference type="ARBA" id="ARBA00009758"/>
    </source>
</evidence>
<dbReference type="GO" id="GO:0016020">
    <property type="term" value="C:membrane"/>
    <property type="evidence" value="ECO:0007669"/>
    <property type="project" value="TreeGrafter"/>
</dbReference>
<evidence type="ECO:0000313" key="5">
    <source>
        <dbReference type="EMBL" id="TRY68440.1"/>
    </source>
</evidence>
<name>A0A553NSP9_TIGCA</name>
<reference evidence="5 6" key="1">
    <citation type="journal article" date="2018" name="Nat. Ecol. Evol.">
        <title>Genomic signatures of mitonuclear coevolution across populations of Tigriopus californicus.</title>
        <authorList>
            <person name="Barreto F.S."/>
            <person name="Watson E.T."/>
            <person name="Lima T.G."/>
            <person name="Willett C.S."/>
            <person name="Edmands S."/>
            <person name="Li W."/>
            <person name="Burton R.S."/>
        </authorList>
    </citation>
    <scope>NUCLEOTIDE SEQUENCE [LARGE SCALE GENOMIC DNA]</scope>
    <source>
        <strain evidence="5 6">San Diego</strain>
    </source>
</reference>
<feature type="non-terminal residue" evidence="5">
    <location>
        <position position="190"/>
    </location>
</feature>
<dbReference type="Gene3D" id="2.70.50.30">
    <property type="entry name" value="Coagulation Factor XIII, subunit A, domain 1"/>
    <property type="match status" value="1"/>
</dbReference>
<dbReference type="PANTHER" id="PTHR10980:SF3">
    <property type="entry name" value="LD16419P"/>
    <property type="match status" value="1"/>
</dbReference>
<comment type="caution">
    <text evidence="5">The sequence shown here is derived from an EMBL/GenBank/DDBJ whole genome shotgun (WGS) entry which is preliminary data.</text>
</comment>
<dbReference type="Pfam" id="PF02115">
    <property type="entry name" value="Rho_GDI"/>
    <property type="match status" value="1"/>
</dbReference>
<dbReference type="GO" id="GO:0005094">
    <property type="term" value="F:Rho GDP-dissociation inhibitor activity"/>
    <property type="evidence" value="ECO:0007669"/>
    <property type="project" value="InterPro"/>
</dbReference>
<evidence type="ECO:0008006" key="7">
    <source>
        <dbReference type="Google" id="ProtNLM"/>
    </source>
</evidence>
<dbReference type="InterPro" id="IPR024792">
    <property type="entry name" value="RhoGDI_dom_sf"/>
</dbReference>
<evidence type="ECO:0000256" key="3">
    <source>
        <dbReference type="ARBA" id="ARBA00022468"/>
    </source>
</evidence>
<accession>A0A553NSP9</accession>
<dbReference type="PANTHER" id="PTHR10980">
    <property type="entry name" value="RHO GDP-DISSOCIATION INHIBITOR"/>
    <property type="match status" value="1"/>
</dbReference>
<dbReference type="InterPro" id="IPR000406">
    <property type="entry name" value="Rho_GDI"/>
</dbReference>
<gene>
    <name evidence="5" type="ORF">TCAL_05624</name>
</gene>
<dbReference type="GO" id="GO:0007266">
    <property type="term" value="P:Rho protein signal transduction"/>
    <property type="evidence" value="ECO:0007669"/>
    <property type="project" value="InterPro"/>
</dbReference>
<keyword evidence="3" id="KW-0343">GTPase activation</keyword>
<dbReference type="SUPFAM" id="SSF81296">
    <property type="entry name" value="E set domains"/>
    <property type="match status" value="1"/>
</dbReference>
<dbReference type="EMBL" id="VCGU01000010">
    <property type="protein sequence ID" value="TRY68440.1"/>
    <property type="molecule type" value="Genomic_DNA"/>
</dbReference>
<organism evidence="5 6">
    <name type="scientific">Tigriopus californicus</name>
    <name type="common">Marine copepod</name>
    <dbReference type="NCBI Taxonomy" id="6832"/>
    <lineage>
        <taxon>Eukaryota</taxon>
        <taxon>Metazoa</taxon>
        <taxon>Ecdysozoa</taxon>
        <taxon>Arthropoda</taxon>
        <taxon>Crustacea</taxon>
        <taxon>Multicrustacea</taxon>
        <taxon>Hexanauplia</taxon>
        <taxon>Copepoda</taxon>
        <taxon>Harpacticoida</taxon>
        <taxon>Harpacticidae</taxon>
        <taxon>Tigriopus</taxon>
    </lineage>
</organism>
<dbReference type="GO" id="GO:0005096">
    <property type="term" value="F:GTPase activator activity"/>
    <property type="evidence" value="ECO:0007669"/>
    <property type="project" value="UniProtKB-KW"/>
</dbReference>
<evidence type="ECO:0000256" key="1">
    <source>
        <dbReference type="ARBA" id="ARBA00004496"/>
    </source>
</evidence>
<sequence>MSQPDAAGAGAPVDEVDVADEVAGYKPPKEKTLEQILQADEDDAALKRYKATLLGAASEGAAVVLVEPDNPSNVIVKKLFLVVEGRPDTFTIKEGIQFRIRIEFIVQREIVTGLKYVQKTSRMGVTVDKMSHMVGSYGPKTELQSYTTPVEDAPTGMTGRGTYHVHSLFSDDDKKEYLKWDWSIDIKKDW</sequence>
<dbReference type="AlphaFoldDB" id="A0A553NSP9"/>
<dbReference type="Proteomes" id="UP000318571">
    <property type="component" value="Chromosome 1"/>
</dbReference>
<dbReference type="OMA" id="HPDHHDE"/>
<evidence type="ECO:0000256" key="4">
    <source>
        <dbReference type="ARBA" id="ARBA00022490"/>
    </source>
</evidence>
<dbReference type="STRING" id="6832.A0A553NSP9"/>
<keyword evidence="6" id="KW-1185">Reference proteome</keyword>
<dbReference type="FunFam" id="2.70.50.30:FF:000004">
    <property type="entry name" value="Rho GDP-dissociation inhibitor 1"/>
    <property type="match status" value="1"/>
</dbReference>
<protein>
    <recommendedName>
        <fullName evidence="7">Rho GDP-dissociation inhibitor</fullName>
    </recommendedName>
</protein>
<proteinExistence type="inferred from homology"/>